<feature type="active site" evidence="4">
    <location>
        <position position="230"/>
    </location>
</feature>
<evidence type="ECO:0000313" key="7">
    <source>
        <dbReference type="EMBL" id="KOC88958.1"/>
    </source>
</evidence>
<dbReference type="FunFam" id="3.40.309.10:FF:000009">
    <property type="entry name" value="Aldehyde dehydrogenase A"/>
    <property type="match status" value="1"/>
</dbReference>
<feature type="domain" description="HTH cro/C1-type" evidence="6">
    <location>
        <begin position="43"/>
        <end position="67"/>
    </location>
</feature>
<dbReference type="InterPro" id="IPR029510">
    <property type="entry name" value="Ald_DH_CS_GLU"/>
</dbReference>
<evidence type="ECO:0000256" key="3">
    <source>
        <dbReference type="ARBA" id="ARBA00023002"/>
    </source>
</evidence>
<dbReference type="InterPro" id="IPR044148">
    <property type="entry name" value="ALDH_GabD1-like"/>
</dbReference>
<proteinExistence type="inferred from homology"/>
<comment type="similarity">
    <text evidence="1 5">Belongs to the aldehyde dehydrogenase family.</text>
</comment>
<dbReference type="Proteomes" id="UP000036851">
    <property type="component" value="Unassembled WGS sequence"/>
</dbReference>
<dbReference type="SUPFAM" id="SSF53720">
    <property type="entry name" value="ALDH-like"/>
    <property type="match status" value="1"/>
</dbReference>
<dbReference type="InterPro" id="IPR047110">
    <property type="entry name" value="GABD/Sad-like"/>
</dbReference>
<dbReference type="Gene3D" id="3.40.605.10">
    <property type="entry name" value="Aldehyde Dehydrogenase, Chain A, domain 1"/>
    <property type="match status" value="1"/>
</dbReference>
<dbReference type="EMBL" id="JRXF01000040">
    <property type="protein sequence ID" value="KOC88958.1"/>
    <property type="molecule type" value="Genomic_DNA"/>
</dbReference>
<dbReference type="PANTHER" id="PTHR43217:SF2">
    <property type="entry name" value="SUCCINATE-SEMIALDEHYDE DEHYDROGENASE [NADP(+)]"/>
    <property type="match status" value="1"/>
</dbReference>
<dbReference type="OrthoDB" id="9812625at2"/>
<dbReference type="GO" id="GO:0004030">
    <property type="term" value="F:aldehyde dehydrogenase [NAD(P)+] activity"/>
    <property type="evidence" value="ECO:0007669"/>
    <property type="project" value="InterPro"/>
</dbReference>
<dbReference type="PROSITE" id="PS00070">
    <property type="entry name" value="ALDEHYDE_DEHYDR_CYS"/>
    <property type="match status" value="1"/>
</dbReference>
<dbReference type="AlphaFoldDB" id="A0A0L7T0V2"/>
<dbReference type="PATRIC" id="fig|1560201.3.peg.1801"/>
<evidence type="ECO:0000313" key="8">
    <source>
        <dbReference type="EMBL" id="KOC90418.1"/>
    </source>
</evidence>
<gene>
    <name evidence="8" type="ORF">NG42_08470</name>
    <name evidence="7" type="ORF">NG43_19360</name>
</gene>
<evidence type="ECO:0000256" key="2">
    <source>
        <dbReference type="ARBA" id="ARBA00022857"/>
    </source>
</evidence>
<dbReference type="CDD" id="cd07100">
    <property type="entry name" value="ALDH_SSADH1_GabD1"/>
    <property type="match status" value="1"/>
</dbReference>
<organism evidence="7 9">
    <name type="scientific">Winslowiella iniecta</name>
    <dbReference type="NCBI Taxonomy" id="1560201"/>
    <lineage>
        <taxon>Bacteria</taxon>
        <taxon>Pseudomonadati</taxon>
        <taxon>Pseudomonadota</taxon>
        <taxon>Gammaproteobacteria</taxon>
        <taxon>Enterobacterales</taxon>
        <taxon>Erwiniaceae</taxon>
        <taxon>Winslowiella</taxon>
    </lineage>
</organism>
<dbReference type="GO" id="GO:0004777">
    <property type="term" value="F:succinate-semialdehyde dehydrogenase (NAD+) activity"/>
    <property type="evidence" value="ECO:0007669"/>
    <property type="project" value="TreeGrafter"/>
</dbReference>
<evidence type="ECO:0000313" key="10">
    <source>
        <dbReference type="Proteomes" id="UP000037088"/>
    </source>
</evidence>
<dbReference type="PROSITE" id="PS00687">
    <property type="entry name" value="ALDEHYDE_DEHYDR_GLU"/>
    <property type="match status" value="1"/>
</dbReference>
<accession>A0A0L7T0V2</accession>
<evidence type="ECO:0000256" key="4">
    <source>
        <dbReference type="PROSITE-ProRule" id="PRU10007"/>
    </source>
</evidence>
<evidence type="ECO:0000313" key="9">
    <source>
        <dbReference type="Proteomes" id="UP000036851"/>
    </source>
</evidence>
<dbReference type="EMBL" id="JRXE01000010">
    <property type="protein sequence ID" value="KOC90418.1"/>
    <property type="molecule type" value="Genomic_DNA"/>
</dbReference>
<evidence type="ECO:0000256" key="1">
    <source>
        <dbReference type="ARBA" id="ARBA00009986"/>
    </source>
</evidence>
<dbReference type="FunFam" id="3.40.605.10:FF:000012">
    <property type="entry name" value="NAD-dependent succinate-semialdehyde dehydrogenase"/>
    <property type="match status" value="1"/>
</dbReference>
<protein>
    <submittedName>
        <fullName evidence="7">Succinate-semialdehyde dehydrogenase</fullName>
    </submittedName>
</protein>
<dbReference type="InterPro" id="IPR015590">
    <property type="entry name" value="Aldehyde_DH_dom"/>
</dbReference>
<keyword evidence="10" id="KW-1185">Reference proteome</keyword>
<dbReference type="Pfam" id="PF00171">
    <property type="entry name" value="Aldedh"/>
    <property type="match status" value="1"/>
</dbReference>
<evidence type="ECO:0000259" key="6">
    <source>
        <dbReference type="PROSITE" id="PS50943"/>
    </source>
</evidence>
<dbReference type="InterPro" id="IPR016160">
    <property type="entry name" value="Ald_DH_CS_CYS"/>
</dbReference>
<dbReference type="PANTHER" id="PTHR43217">
    <property type="entry name" value="SUCCINATE SEMIALDEHYDE DEHYDROGENASE [NAD(P)+] SAD"/>
    <property type="match status" value="1"/>
</dbReference>
<dbReference type="Proteomes" id="UP000037088">
    <property type="component" value="Unassembled WGS sequence"/>
</dbReference>
<dbReference type="InterPro" id="IPR001387">
    <property type="entry name" value="Cro/C1-type_HTH"/>
</dbReference>
<dbReference type="RefSeq" id="WP_052898883.1">
    <property type="nucleotide sequence ID" value="NZ_JRXE01000010.1"/>
</dbReference>
<dbReference type="InterPro" id="IPR016163">
    <property type="entry name" value="Ald_DH_C"/>
</dbReference>
<reference evidence="9 10" key="1">
    <citation type="journal article" date="2015" name="Int. J. Syst. Evol. Microbiol.">
        <title>Erwinia iniecta sp. nov., isolated from Russian wheat aphids (Diuraphis noxia).</title>
        <authorList>
            <person name="Campillo T."/>
            <person name="Luna E."/>
            <person name="Portier P."/>
            <person name="Fischer-Le Saux M."/>
            <person name="Lapitan N."/>
            <person name="Tisserat N.A."/>
            <person name="Leach J.E."/>
        </authorList>
    </citation>
    <scope>NUCLEOTIDE SEQUENCE [LARGE SCALE GENOMIC DNA]</scope>
    <source>
        <strain evidence="8 10">B120</strain>
        <strain evidence="7 9">B149</strain>
    </source>
</reference>
<dbReference type="InterPro" id="IPR016162">
    <property type="entry name" value="Ald_DH_N"/>
</dbReference>
<keyword evidence="3 5" id="KW-0560">Oxidoreductase</keyword>
<dbReference type="PROSITE" id="PS50943">
    <property type="entry name" value="HTH_CROC1"/>
    <property type="match status" value="1"/>
</dbReference>
<keyword evidence="2" id="KW-0521">NADP</keyword>
<sequence length="458" mass="49768">MSSYQTINPANNKLIKSWPEHSPQQVEQALDTAAKLYKSDWCKGDIQPRLQVLKKLAEIIDSRVDELAKIASVEMGKLISQSRGEVQLCAQIARYYAENAERFLQPTRYPTELGEAWVENHPIGVLMAVEPWNFPYYQLMRVLAPNLAAGNPVLAKHAGIVPHCASVFEQLVREAGAPEGAWTNMFISNDQVADLIADDRIQGAALTGSEKAGSIVASQAAKYLKKSTLELGGNDVFVVLDDCDLDAAVKQGAQARLNNAGQVCTAAKRFIVHQKVAGQFLEKFTAAFKAVKIGDPLDESTTLGPLSSAGARDNLVKQVNAAVDNGAKLHYGGKAVEGEGCFYQPTILTDIARSNPAYFEEFFGPVAQVYVVQDDDEVVKLANDSHYGLGGSVFTRNIERGKKLASRIETGMVYINSLTDTAAELPFGGVKRSGYGRELSDLGIKEFVNQKLVVVAKS</sequence>
<comment type="caution">
    <text evidence="7">The sequence shown here is derived from an EMBL/GenBank/DDBJ whole genome shotgun (WGS) entry which is preliminary data.</text>
</comment>
<dbReference type="InterPro" id="IPR016161">
    <property type="entry name" value="Ald_DH/histidinol_DH"/>
</dbReference>
<evidence type="ECO:0000256" key="5">
    <source>
        <dbReference type="RuleBase" id="RU003345"/>
    </source>
</evidence>
<dbReference type="Gene3D" id="3.40.309.10">
    <property type="entry name" value="Aldehyde Dehydrogenase, Chain A, domain 2"/>
    <property type="match status" value="1"/>
</dbReference>
<dbReference type="STRING" id="1560201.NG42_08470"/>
<name>A0A0L7T0V2_9GAMM</name>